<proteinExistence type="predicted"/>
<accession>A0AAD4MUI7</accession>
<keyword evidence="4" id="KW-0012">Acyltransferase</keyword>
<sequence>MHSLAIWTLLFATLTGTSESAKPDPQKRNMPDDNTLKDMKIDEYIATIAPPDNMQDEYEDPEGRGGIITGECKMAAERVDQFILEEKEKVLEHSQDQEGKSASKTKPAGKAEAPKPVDFTAMAKQVARFSAAMYTAIAFWDKKQARVHRSIKERYQIAAAKEKPPKALLKRGNYMNIVELMQHGRDGEPLRRGDIIGCQFFFFGFQMYFDHFMIFLGQGANPFRNIIHVNVGNGELAMIRKASLSYYYKKYCRLHNYHLDNKPGYKVADPETIIERAEALEGCRLHLGHFDLIFYNCEDFANYARYGVKKNTQALWFIPSQLTDIVRGTMELGWWAFTLPAKLTENTLNWSINSLSLNNLFDQAESENGDNHPTDAGSNRTGNKAVAEAPPPGKKPGE</sequence>
<dbReference type="InterPro" id="IPR007053">
    <property type="entry name" value="LRAT_dom"/>
</dbReference>
<feature type="compositionally biased region" description="Basic and acidic residues" evidence="1">
    <location>
        <begin position="21"/>
        <end position="36"/>
    </location>
</feature>
<dbReference type="AlphaFoldDB" id="A0AAD4MUI7"/>
<dbReference type="EMBL" id="JAKKPZ010000060">
    <property type="protein sequence ID" value="KAI1705094.1"/>
    <property type="molecule type" value="Genomic_DNA"/>
</dbReference>
<reference evidence="4" key="1">
    <citation type="submission" date="2022-01" db="EMBL/GenBank/DDBJ databases">
        <title>Genome Sequence Resource for Two Populations of Ditylenchus destructor, the Migratory Endoparasitic Phytonematode.</title>
        <authorList>
            <person name="Zhang H."/>
            <person name="Lin R."/>
            <person name="Xie B."/>
        </authorList>
    </citation>
    <scope>NUCLEOTIDE SEQUENCE</scope>
    <source>
        <strain evidence="4">BazhouSP</strain>
    </source>
</reference>
<name>A0AAD4MUI7_9BILA</name>
<evidence type="ECO:0000313" key="4">
    <source>
        <dbReference type="EMBL" id="KAI1705094.1"/>
    </source>
</evidence>
<evidence type="ECO:0000259" key="3">
    <source>
        <dbReference type="Pfam" id="PF04970"/>
    </source>
</evidence>
<evidence type="ECO:0000256" key="1">
    <source>
        <dbReference type="SAM" id="MobiDB-lite"/>
    </source>
</evidence>
<feature type="compositionally biased region" description="Basic and acidic residues" evidence="1">
    <location>
        <begin position="91"/>
        <end position="101"/>
    </location>
</feature>
<evidence type="ECO:0000313" key="5">
    <source>
        <dbReference type="Proteomes" id="UP001201812"/>
    </source>
</evidence>
<feature type="domain" description="LRAT" evidence="3">
    <location>
        <begin position="191"/>
        <end position="309"/>
    </location>
</feature>
<organism evidence="4 5">
    <name type="scientific">Ditylenchus destructor</name>
    <dbReference type="NCBI Taxonomy" id="166010"/>
    <lineage>
        <taxon>Eukaryota</taxon>
        <taxon>Metazoa</taxon>
        <taxon>Ecdysozoa</taxon>
        <taxon>Nematoda</taxon>
        <taxon>Chromadorea</taxon>
        <taxon>Rhabditida</taxon>
        <taxon>Tylenchina</taxon>
        <taxon>Tylenchomorpha</taxon>
        <taxon>Sphaerularioidea</taxon>
        <taxon>Anguinidae</taxon>
        <taxon>Anguininae</taxon>
        <taxon>Ditylenchus</taxon>
    </lineage>
</organism>
<protein>
    <submittedName>
        <fullName evidence="4">Lecithin retinol acyltransferase domain-containing protein</fullName>
    </submittedName>
</protein>
<feature type="signal peptide" evidence="2">
    <location>
        <begin position="1"/>
        <end position="20"/>
    </location>
</feature>
<feature type="region of interest" description="Disordered" evidence="1">
    <location>
        <begin position="364"/>
        <end position="398"/>
    </location>
</feature>
<dbReference type="Pfam" id="PF04970">
    <property type="entry name" value="LRAT"/>
    <property type="match status" value="1"/>
</dbReference>
<keyword evidence="2" id="KW-0732">Signal</keyword>
<feature type="region of interest" description="Disordered" evidence="1">
    <location>
        <begin position="17"/>
        <end position="36"/>
    </location>
</feature>
<dbReference type="Proteomes" id="UP001201812">
    <property type="component" value="Unassembled WGS sequence"/>
</dbReference>
<comment type="caution">
    <text evidence="4">The sequence shown here is derived from an EMBL/GenBank/DDBJ whole genome shotgun (WGS) entry which is preliminary data.</text>
</comment>
<dbReference type="Gene3D" id="3.90.1720.10">
    <property type="entry name" value="endopeptidase domain like (from Nostoc punctiforme)"/>
    <property type="match status" value="1"/>
</dbReference>
<evidence type="ECO:0000256" key="2">
    <source>
        <dbReference type="SAM" id="SignalP"/>
    </source>
</evidence>
<feature type="compositionally biased region" description="Pro residues" evidence="1">
    <location>
        <begin position="389"/>
        <end position="398"/>
    </location>
</feature>
<keyword evidence="5" id="KW-1185">Reference proteome</keyword>
<feature type="region of interest" description="Disordered" evidence="1">
    <location>
        <begin position="91"/>
        <end position="116"/>
    </location>
</feature>
<keyword evidence="4" id="KW-0808">Transferase</keyword>
<feature type="chain" id="PRO_5042179884" evidence="2">
    <location>
        <begin position="21"/>
        <end position="398"/>
    </location>
</feature>
<dbReference type="GO" id="GO:0016746">
    <property type="term" value="F:acyltransferase activity"/>
    <property type="evidence" value="ECO:0007669"/>
    <property type="project" value="UniProtKB-KW"/>
</dbReference>
<gene>
    <name evidence="4" type="ORF">DdX_13852</name>
</gene>